<feature type="signal peptide" evidence="2">
    <location>
        <begin position="1"/>
        <end position="20"/>
    </location>
</feature>
<organism evidence="3 4">
    <name type="scientific">Trichobilharzia regenti</name>
    <name type="common">Nasal bird schistosome</name>
    <dbReference type="NCBI Taxonomy" id="157069"/>
    <lineage>
        <taxon>Eukaryota</taxon>
        <taxon>Metazoa</taxon>
        <taxon>Spiralia</taxon>
        <taxon>Lophotrochozoa</taxon>
        <taxon>Platyhelminthes</taxon>
        <taxon>Trematoda</taxon>
        <taxon>Digenea</taxon>
        <taxon>Strigeidida</taxon>
        <taxon>Schistosomatoidea</taxon>
        <taxon>Schistosomatidae</taxon>
        <taxon>Trichobilharzia</taxon>
    </lineage>
</organism>
<feature type="chain" id="PRO_5041726911" evidence="2">
    <location>
        <begin position="21"/>
        <end position="135"/>
    </location>
</feature>
<feature type="region of interest" description="Disordered" evidence="1">
    <location>
        <begin position="58"/>
        <end position="79"/>
    </location>
</feature>
<dbReference type="AlphaFoldDB" id="A0AA85J4J1"/>
<proteinExistence type="predicted"/>
<dbReference type="Proteomes" id="UP000050795">
    <property type="component" value="Unassembled WGS sequence"/>
</dbReference>
<evidence type="ECO:0000256" key="1">
    <source>
        <dbReference type="SAM" id="MobiDB-lite"/>
    </source>
</evidence>
<evidence type="ECO:0000313" key="4">
    <source>
        <dbReference type="WBParaSite" id="TREG1_129540.1"/>
    </source>
</evidence>
<evidence type="ECO:0000313" key="3">
    <source>
        <dbReference type="Proteomes" id="UP000050795"/>
    </source>
</evidence>
<reference evidence="4" key="2">
    <citation type="submission" date="2023-11" db="UniProtKB">
        <authorList>
            <consortium name="WormBaseParasite"/>
        </authorList>
    </citation>
    <scope>IDENTIFICATION</scope>
</reference>
<protein>
    <submittedName>
        <fullName evidence="4">Uncharacterized protein</fullName>
    </submittedName>
</protein>
<reference evidence="3" key="1">
    <citation type="submission" date="2022-06" db="EMBL/GenBank/DDBJ databases">
        <authorList>
            <person name="Berger JAMES D."/>
            <person name="Berger JAMES D."/>
        </authorList>
    </citation>
    <scope>NUCLEOTIDE SEQUENCE [LARGE SCALE GENOMIC DNA]</scope>
</reference>
<dbReference type="WBParaSite" id="TREG1_129540.1">
    <property type="protein sequence ID" value="TREG1_129540.1"/>
    <property type="gene ID" value="TREG1_129540"/>
</dbReference>
<evidence type="ECO:0000256" key="2">
    <source>
        <dbReference type="SAM" id="SignalP"/>
    </source>
</evidence>
<keyword evidence="3" id="KW-1185">Reference proteome</keyword>
<name>A0AA85J4J1_TRIRE</name>
<keyword evidence="2" id="KW-0732">Signal</keyword>
<sequence length="135" mass="15435">MQGNKFVVLLIASLCVTANAYYQGHRVNGVQSVANEYLNELEPLVELSEDLEYQESVDPHQQTYGQWSSGQSEEQQQEELTMAGKKLCVCESEAPRVHLPVRYDNFAEESYNYDYQPTESSYGGAYYPVRKRHLA</sequence>
<accession>A0AA85J4J1</accession>